<dbReference type="Proteomes" id="UP000652761">
    <property type="component" value="Unassembled WGS sequence"/>
</dbReference>
<dbReference type="PANTHER" id="PTHR23201:SF104">
    <property type="entry name" value="GIBBERELLIN-REGULATED PROTEIN 1"/>
    <property type="match status" value="1"/>
</dbReference>
<sequence>MAAVRGGPITPGSSSCPYRLCLCLAAGVAFCEQQEALYRDCNSACAGRCRLASRYKICIRACGTCCHRCKCVPPGTSGNREACGPCYANMPTHGGRLKCP</sequence>
<reference evidence="2" key="1">
    <citation type="submission" date="2017-07" db="EMBL/GenBank/DDBJ databases">
        <title>Taro Niue Genome Assembly and Annotation.</title>
        <authorList>
            <person name="Atibalentja N."/>
            <person name="Keating K."/>
            <person name="Fields C.J."/>
        </authorList>
    </citation>
    <scope>NUCLEOTIDE SEQUENCE</scope>
    <source>
        <strain evidence="2">Niue_2</strain>
        <tissue evidence="2">Leaf</tissue>
    </source>
</reference>
<dbReference type="InterPro" id="IPR003854">
    <property type="entry name" value="GASA"/>
</dbReference>
<dbReference type="OrthoDB" id="625265at2759"/>
<evidence type="ECO:0000256" key="1">
    <source>
        <dbReference type="ARBA" id="ARBA00010582"/>
    </source>
</evidence>
<comment type="similarity">
    <text evidence="1">Belongs to the GASA family.</text>
</comment>
<dbReference type="EMBL" id="NMUH01000021">
    <property type="protein sequence ID" value="MQL68790.1"/>
    <property type="molecule type" value="Genomic_DNA"/>
</dbReference>
<keyword evidence="3" id="KW-1185">Reference proteome</keyword>
<comment type="caution">
    <text evidence="2">The sequence shown here is derived from an EMBL/GenBank/DDBJ whole genome shotgun (WGS) entry which is preliminary data.</text>
</comment>
<dbReference type="Pfam" id="PF02704">
    <property type="entry name" value="GASA"/>
    <property type="match status" value="1"/>
</dbReference>
<accession>A0A843TI52</accession>
<dbReference type="PANTHER" id="PTHR23201">
    <property type="entry name" value="EXTENSIN, PROLINE-RICH PROTEIN"/>
    <property type="match status" value="1"/>
</dbReference>
<organism evidence="2 3">
    <name type="scientific">Colocasia esculenta</name>
    <name type="common">Wild taro</name>
    <name type="synonym">Arum esculentum</name>
    <dbReference type="NCBI Taxonomy" id="4460"/>
    <lineage>
        <taxon>Eukaryota</taxon>
        <taxon>Viridiplantae</taxon>
        <taxon>Streptophyta</taxon>
        <taxon>Embryophyta</taxon>
        <taxon>Tracheophyta</taxon>
        <taxon>Spermatophyta</taxon>
        <taxon>Magnoliopsida</taxon>
        <taxon>Liliopsida</taxon>
        <taxon>Araceae</taxon>
        <taxon>Aroideae</taxon>
        <taxon>Colocasieae</taxon>
        <taxon>Colocasia</taxon>
    </lineage>
</organism>
<evidence type="ECO:0000313" key="2">
    <source>
        <dbReference type="EMBL" id="MQL68790.1"/>
    </source>
</evidence>
<gene>
    <name evidence="2" type="ORF">Taro_001032</name>
</gene>
<proteinExistence type="inferred from homology"/>
<name>A0A843TI52_COLES</name>
<protein>
    <submittedName>
        <fullName evidence="2">Uncharacterized protein</fullName>
    </submittedName>
</protein>
<evidence type="ECO:0000313" key="3">
    <source>
        <dbReference type="Proteomes" id="UP000652761"/>
    </source>
</evidence>
<dbReference type="PROSITE" id="PS51257">
    <property type="entry name" value="PROKAR_LIPOPROTEIN"/>
    <property type="match status" value="1"/>
</dbReference>
<dbReference type="AlphaFoldDB" id="A0A843TI52"/>